<sequence length="132" mass="15090">MIDQPFLTLIIYMGRKRILIVEDDAFIVDALSMVLEEQGFDVSSSVDGEIFQSPIIEHPDLILLDIRLSGTDRRDICKWLKAHPDMKHIPVILISGNRDIQKIHEECGANDYIVKPFELDDLLNKVNLFTAN</sequence>
<evidence type="ECO:0000313" key="4">
    <source>
        <dbReference type="EMBL" id="EHQ27959.1"/>
    </source>
</evidence>
<dbReference type="STRING" id="714943.Mucpa_3867"/>
<dbReference type="SMART" id="SM00448">
    <property type="entry name" value="REC"/>
    <property type="match status" value="1"/>
</dbReference>
<dbReference type="InterPro" id="IPR001789">
    <property type="entry name" value="Sig_transdc_resp-reg_receiver"/>
</dbReference>
<protein>
    <submittedName>
        <fullName evidence="4">Response regulator receiver protein</fullName>
    </submittedName>
</protein>
<dbReference type="SUPFAM" id="SSF52172">
    <property type="entry name" value="CheY-like"/>
    <property type="match status" value="1"/>
</dbReference>
<dbReference type="InterPro" id="IPR050595">
    <property type="entry name" value="Bact_response_regulator"/>
</dbReference>
<gene>
    <name evidence="4" type="ORF">Mucpa_3867</name>
</gene>
<feature type="modified residue" description="4-aspartylphosphate" evidence="2">
    <location>
        <position position="65"/>
    </location>
</feature>
<feature type="domain" description="Response regulatory" evidence="3">
    <location>
        <begin position="17"/>
        <end position="130"/>
    </location>
</feature>
<dbReference type="eggNOG" id="COG0745">
    <property type="taxonomic scope" value="Bacteria"/>
</dbReference>
<dbReference type="Pfam" id="PF00072">
    <property type="entry name" value="Response_reg"/>
    <property type="match status" value="1"/>
</dbReference>
<dbReference type="AlphaFoldDB" id="H1Y050"/>
<evidence type="ECO:0000259" key="3">
    <source>
        <dbReference type="PROSITE" id="PS50110"/>
    </source>
</evidence>
<dbReference type="EMBL" id="CM001403">
    <property type="protein sequence ID" value="EHQ27959.1"/>
    <property type="molecule type" value="Genomic_DNA"/>
</dbReference>
<evidence type="ECO:0000256" key="1">
    <source>
        <dbReference type="ARBA" id="ARBA00022553"/>
    </source>
</evidence>
<dbReference type="Gene3D" id="3.40.50.2300">
    <property type="match status" value="1"/>
</dbReference>
<dbReference type="HOGENOM" id="CLU_000445_69_17_10"/>
<dbReference type="PANTHER" id="PTHR44591:SF3">
    <property type="entry name" value="RESPONSE REGULATORY DOMAIN-CONTAINING PROTEIN"/>
    <property type="match status" value="1"/>
</dbReference>
<dbReference type="RefSeq" id="WP_008508636.1">
    <property type="nucleotide sequence ID" value="NZ_CM001403.1"/>
</dbReference>
<keyword evidence="1 2" id="KW-0597">Phosphoprotein</keyword>
<reference evidence="4" key="1">
    <citation type="submission" date="2011-09" db="EMBL/GenBank/DDBJ databases">
        <title>The permanent draft genome of Mucilaginibacter paludis DSM 18603.</title>
        <authorList>
            <consortium name="US DOE Joint Genome Institute (JGI-PGF)"/>
            <person name="Lucas S."/>
            <person name="Han J."/>
            <person name="Lapidus A."/>
            <person name="Bruce D."/>
            <person name="Goodwin L."/>
            <person name="Pitluck S."/>
            <person name="Peters L."/>
            <person name="Kyrpides N."/>
            <person name="Mavromatis K."/>
            <person name="Ivanova N."/>
            <person name="Mikhailova N."/>
            <person name="Held B."/>
            <person name="Detter J.C."/>
            <person name="Tapia R."/>
            <person name="Han C."/>
            <person name="Land M."/>
            <person name="Hauser L."/>
            <person name="Markowitz V."/>
            <person name="Cheng J.-F."/>
            <person name="Hugenholtz P."/>
            <person name="Woyke T."/>
            <person name="Wu D."/>
            <person name="Tindall B."/>
            <person name="Brambilla E."/>
            <person name="Klenk H.-P."/>
            <person name="Eisen J.A."/>
        </authorList>
    </citation>
    <scope>NUCLEOTIDE SEQUENCE [LARGE SCALE GENOMIC DNA]</scope>
    <source>
        <strain evidence="4">DSM 18603</strain>
    </source>
</reference>
<dbReference type="InterPro" id="IPR011006">
    <property type="entry name" value="CheY-like_superfamily"/>
</dbReference>
<accession>H1Y050</accession>
<proteinExistence type="predicted"/>
<dbReference type="PANTHER" id="PTHR44591">
    <property type="entry name" value="STRESS RESPONSE REGULATOR PROTEIN 1"/>
    <property type="match status" value="1"/>
</dbReference>
<keyword evidence="5" id="KW-1185">Reference proteome</keyword>
<dbReference type="PROSITE" id="PS50110">
    <property type="entry name" value="RESPONSE_REGULATORY"/>
    <property type="match status" value="1"/>
</dbReference>
<dbReference type="Proteomes" id="UP000002774">
    <property type="component" value="Chromosome"/>
</dbReference>
<dbReference type="GO" id="GO:0000160">
    <property type="term" value="P:phosphorelay signal transduction system"/>
    <property type="evidence" value="ECO:0007669"/>
    <property type="project" value="InterPro"/>
</dbReference>
<evidence type="ECO:0000256" key="2">
    <source>
        <dbReference type="PROSITE-ProRule" id="PRU00169"/>
    </source>
</evidence>
<name>H1Y050_9SPHI</name>
<organism evidence="4 5">
    <name type="scientific">Mucilaginibacter paludis DSM 18603</name>
    <dbReference type="NCBI Taxonomy" id="714943"/>
    <lineage>
        <taxon>Bacteria</taxon>
        <taxon>Pseudomonadati</taxon>
        <taxon>Bacteroidota</taxon>
        <taxon>Sphingobacteriia</taxon>
        <taxon>Sphingobacteriales</taxon>
        <taxon>Sphingobacteriaceae</taxon>
        <taxon>Mucilaginibacter</taxon>
    </lineage>
</organism>
<evidence type="ECO:0000313" key="5">
    <source>
        <dbReference type="Proteomes" id="UP000002774"/>
    </source>
</evidence>